<name>A0AAP4BY22_9CORY</name>
<dbReference type="RefSeq" id="WP_023017668.1">
    <property type="nucleotide sequence ID" value="NZ_CP100377.1"/>
</dbReference>
<keyword evidence="2" id="KW-0547">Nucleotide-binding</keyword>
<dbReference type="EMBL" id="JASNVU010000002">
    <property type="protein sequence ID" value="MDK4334172.1"/>
    <property type="molecule type" value="Genomic_DNA"/>
</dbReference>
<evidence type="ECO:0000313" key="4">
    <source>
        <dbReference type="Proteomes" id="UP001239414"/>
    </source>
</evidence>
<gene>
    <name evidence="1" type="ORF">QPX34_05950</name>
    <name evidence="2" type="ORF">QPX58_01905</name>
</gene>
<reference evidence="2 4" key="1">
    <citation type="submission" date="2023-05" db="EMBL/GenBank/DDBJ databases">
        <title>Metabolic capabilities are highly conserved among human nasal-associated Corynebacterium species in pangenomic analyses.</title>
        <authorList>
            <person name="Tran T.H."/>
            <person name="Roberts A.Q."/>
            <person name="Escapa I.F."/>
            <person name="Gao W."/>
            <person name="Conlan S."/>
            <person name="Kong H."/>
            <person name="Segre J.A."/>
            <person name="Kelly M.S."/>
            <person name="Lemon K.P."/>
        </authorList>
    </citation>
    <scope>NUCLEOTIDE SEQUENCE</scope>
    <source>
        <strain evidence="2">KPL2618</strain>
        <strain evidence="1 4">KPL3802</strain>
    </source>
</reference>
<evidence type="ECO:0000313" key="3">
    <source>
        <dbReference type="Proteomes" id="UP001230317"/>
    </source>
</evidence>
<dbReference type="Proteomes" id="UP001239414">
    <property type="component" value="Unassembled WGS sequence"/>
</dbReference>
<evidence type="ECO:0000313" key="1">
    <source>
        <dbReference type="EMBL" id="MDK4247569.1"/>
    </source>
</evidence>
<protein>
    <submittedName>
        <fullName evidence="2">RNA helicase</fullName>
    </submittedName>
</protein>
<keyword evidence="2" id="KW-0347">Helicase</keyword>
<comment type="caution">
    <text evidence="2">The sequence shown here is derived from an EMBL/GenBank/DDBJ whole genome shotgun (WGS) entry which is preliminary data.</text>
</comment>
<accession>A0AAP4BY22</accession>
<proteinExistence type="predicted"/>
<evidence type="ECO:0000313" key="2">
    <source>
        <dbReference type="EMBL" id="MDK4334172.1"/>
    </source>
</evidence>
<dbReference type="AlphaFoldDB" id="A0AAP4BY22"/>
<organism evidence="2 3">
    <name type="scientific">Corynebacterium accolens</name>
    <dbReference type="NCBI Taxonomy" id="38284"/>
    <lineage>
        <taxon>Bacteria</taxon>
        <taxon>Bacillati</taxon>
        <taxon>Actinomycetota</taxon>
        <taxon>Actinomycetes</taxon>
        <taxon>Mycobacteriales</taxon>
        <taxon>Corynebacteriaceae</taxon>
        <taxon>Corynebacterium</taxon>
    </lineage>
</organism>
<keyword evidence="2" id="KW-0067">ATP-binding</keyword>
<dbReference type="Proteomes" id="UP001230317">
    <property type="component" value="Unassembled WGS sequence"/>
</dbReference>
<sequence length="51" mass="5667">MPEKLPEVARETEKIPSSKVAAARLIIKRAKEGKGKIEITPRIRELAGQDL</sequence>
<keyword evidence="2" id="KW-0378">Hydrolase</keyword>
<dbReference type="GO" id="GO:0004386">
    <property type="term" value="F:helicase activity"/>
    <property type="evidence" value="ECO:0007669"/>
    <property type="project" value="UniProtKB-KW"/>
</dbReference>
<dbReference type="EMBL" id="JASNUO010000005">
    <property type="protein sequence ID" value="MDK4247569.1"/>
    <property type="molecule type" value="Genomic_DNA"/>
</dbReference>
<keyword evidence="4" id="KW-1185">Reference proteome</keyword>